<sequence>MTLEDLLALQTLDGLEPAKALRVIGTLVDHALDTRDLELNSRVLHWAAKLEPRLTDDTERVLLDYYWANAWANVDADARQDRTQAWVWDQEPAQRQLLLLRRALTRPTFPKVPDLLQCQILTNLGNQLSYLGRFIEAREFWSRALDAMPDFWMARFNRGFGLITYARHLYDMGHRAVLALAAHTDMVNAVSSLDAHAEYGDVRLRAEFVAYAQSIAARVDLEAVSAEYNPDGFSLGEDAREQGYRKWCLQECLFLNPLNDAGPNSIAARDVMQLPTFCTLADERPVVLGLFNQLKQEFVSARWMYYEGVTSEGLHFSDRDVALYNTLDYPALGLAAEKVKLAFRMSYSLFDKIAFFLNHYMKLGIAETQVSFRHVWRDKKTKLLRPAFADTENLAFRALYWLSRDFYDEDIKDSMEPEARACHDLRNHLEHKYLKLHLMALPEPETTPSPFDLFKDDLAHSLTVADLERRSLRMLKLARAALIYLLLGMHTEEERRRAASGSDGLAATMPIHMADDLYKQRLG</sequence>
<dbReference type="Pfam" id="PF18733">
    <property type="entry name" value="HEPN_LA2681"/>
    <property type="match status" value="1"/>
</dbReference>
<accession>A0A940YQ24</accession>
<dbReference type="RefSeq" id="WP_210803553.1">
    <property type="nucleotide sequence ID" value="NZ_JAGQDE010000019.1"/>
</dbReference>
<reference evidence="3" key="1">
    <citation type="submission" date="2021-04" db="EMBL/GenBank/DDBJ databases">
        <title>The genome sequence of Ideonella sp. 4Y11.</title>
        <authorList>
            <person name="Liu Y."/>
        </authorList>
    </citation>
    <scope>NUCLEOTIDE SEQUENCE</scope>
    <source>
        <strain evidence="3">4Y11</strain>
    </source>
</reference>
<organism evidence="3 4">
    <name type="scientific">Ideonella aquatica</name>
    <dbReference type="NCBI Taxonomy" id="2824119"/>
    <lineage>
        <taxon>Bacteria</taxon>
        <taxon>Pseudomonadati</taxon>
        <taxon>Pseudomonadota</taxon>
        <taxon>Betaproteobacteria</taxon>
        <taxon>Burkholderiales</taxon>
        <taxon>Sphaerotilaceae</taxon>
        <taxon>Ideonella</taxon>
    </lineage>
</organism>
<gene>
    <name evidence="3" type="ORF">KAK06_18120</name>
</gene>
<dbReference type="InterPro" id="IPR011990">
    <property type="entry name" value="TPR-like_helical_dom_sf"/>
</dbReference>
<protein>
    <recommendedName>
        <fullName evidence="2">LA2681-like HEPN domain-containing protein</fullName>
    </recommendedName>
</protein>
<feature type="repeat" description="TPR" evidence="1">
    <location>
        <begin position="118"/>
        <end position="151"/>
    </location>
</feature>
<dbReference type="PROSITE" id="PS50005">
    <property type="entry name" value="TPR"/>
    <property type="match status" value="1"/>
</dbReference>
<evidence type="ECO:0000259" key="2">
    <source>
        <dbReference type="Pfam" id="PF18733"/>
    </source>
</evidence>
<dbReference type="InterPro" id="IPR019734">
    <property type="entry name" value="TPR_rpt"/>
</dbReference>
<evidence type="ECO:0000313" key="3">
    <source>
        <dbReference type="EMBL" id="MBQ0960877.1"/>
    </source>
</evidence>
<dbReference type="InterPro" id="IPR040826">
    <property type="entry name" value="HEPN_LA2681"/>
</dbReference>
<keyword evidence="4" id="KW-1185">Reference proteome</keyword>
<proteinExistence type="predicted"/>
<keyword evidence="1" id="KW-0802">TPR repeat</keyword>
<dbReference type="EMBL" id="JAGQDE010000019">
    <property type="protein sequence ID" value="MBQ0960877.1"/>
    <property type="molecule type" value="Genomic_DNA"/>
</dbReference>
<name>A0A940YQ24_9BURK</name>
<dbReference type="SUPFAM" id="SSF48452">
    <property type="entry name" value="TPR-like"/>
    <property type="match status" value="1"/>
</dbReference>
<dbReference type="AlphaFoldDB" id="A0A940YQ24"/>
<feature type="domain" description="LA2681-like HEPN" evidence="2">
    <location>
        <begin position="281"/>
        <end position="492"/>
    </location>
</feature>
<comment type="caution">
    <text evidence="3">The sequence shown here is derived from an EMBL/GenBank/DDBJ whole genome shotgun (WGS) entry which is preliminary data.</text>
</comment>
<evidence type="ECO:0000313" key="4">
    <source>
        <dbReference type="Proteomes" id="UP000678374"/>
    </source>
</evidence>
<evidence type="ECO:0000256" key="1">
    <source>
        <dbReference type="PROSITE-ProRule" id="PRU00339"/>
    </source>
</evidence>
<dbReference type="Proteomes" id="UP000678374">
    <property type="component" value="Unassembled WGS sequence"/>
</dbReference>